<organism evidence="1">
    <name type="scientific">Microvirga ossetica</name>
    <dbReference type="NCBI Taxonomy" id="1882682"/>
    <lineage>
        <taxon>Bacteria</taxon>
        <taxon>Pseudomonadati</taxon>
        <taxon>Pseudomonadota</taxon>
        <taxon>Alphaproteobacteria</taxon>
        <taxon>Hyphomicrobiales</taxon>
        <taxon>Methylobacteriaceae</taxon>
        <taxon>Microvirga</taxon>
    </lineage>
</organism>
<keyword evidence="1" id="KW-0614">Plasmid</keyword>
<gene>
    <name evidence="1" type="ORF">BB934_34095</name>
</gene>
<dbReference type="AlphaFoldDB" id="A0A1B2ETM0"/>
<dbReference type="KEGG" id="moc:BB934_34095"/>
<evidence type="ECO:0000313" key="1">
    <source>
        <dbReference type="EMBL" id="ANY83336.1"/>
    </source>
</evidence>
<sequence length="96" mass="10258">MKAKQGASTVDHSDLVELVADDLTQIVSRMLVEMGSEDGERFAKTALIKFAKQALSGAPQIGGMNISTFTSRERHALARASAIVLATLQADTSRPQ</sequence>
<dbReference type="EMBL" id="CP016618">
    <property type="protein sequence ID" value="ANY83336.1"/>
    <property type="molecule type" value="Genomic_DNA"/>
</dbReference>
<proteinExistence type="predicted"/>
<dbReference type="RefSeq" id="WP_099514353.1">
    <property type="nucleotide sequence ID" value="NZ_CP016618.1"/>
</dbReference>
<geneLocation type="plasmid" evidence="1">
    <name>unnamed3</name>
</geneLocation>
<reference evidence="1" key="1">
    <citation type="submission" date="2016-07" db="EMBL/GenBank/DDBJ databases">
        <title>Microvirga ossetica sp. nov. a new species of rhizobia isolated from root nodules of the legume species Vicia alpestris Steven originated from North Ossetia region in the Caucasus.</title>
        <authorList>
            <person name="Safronova V.I."/>
            <person name="Kuznetsova I.G."/>
            <person name="Sazanova A.L."/>
            <person name="Belimov A."/>
            <person name="Andronov E."/>
            <person name="Osledkin Y.S."/>
            <person name="Onishchuk O.P."/>
            <person name="Kurchak O.N."/>
            <person name="Shaposhnikov A.I."/>
            <person name="Willems A."/>
            <person name="Tikhonovich I.A."/>
        </authorList>
    </citation>
    <scope>NUCLEOTIDE SEQUENCE [LARGE SCALE GENOMIC DNA]</scope>
    <source>
        <strain evidence="1">V5/3M</strain>
        <plasmid evidence="1">unnamed3</plasmid>
    </source>
</reference>
<accession>A0A1B2ETM0</accession>
<protein>
    <submittedName>
        <fullName evidence="1">Uncharacterized protein</fullName>
    </submittedName>
</protein>
<name>A0A1B2ETM0_9HYPH</name>